<organism evidence="1 2">
    <name type="scientific">Pleurodeles waltl</name>
    <name type="common">Iberian ribbed newt</name>
    <dbReference type="NCBI Taxonomy" id="8319"/>
    <lineage>
        <taxon>Eukaryota</taxon>
        <taxon>Metazoa</taxon>
        <taxon>Chordata</taxon>
        <taxon>Craniata</taxon>
        <taxon>Vertebrata</taxon>
        <taxon>Euteleostomi</taxon>
        <taxon>Amphibia</taxon>
        <taxon>Batrachia</taxon>
        <taxon>Caudata</taxon>
        <taxon>Salamandroidea</taxon>
        <taxon>Salamandridae</taxon>
        <taxon>Pleurodelinae</taxon>
        <taxon>Pleurodeles</taxon>
    </lineage>
</organism>
<dbReference type="Proteomes" id="UP001066276">
    <property type="component" value="Chromosome 3_1"/>
</dbReference>
<reference evidence="1" key="1">
    <citation type="journal article" date="2022" name="bioRxiv">
        <title>Sequencing and chromosome-scale assembly of the giantPleurodeles waltlgenome.</title>
        <authorList>
            <person name="Brown T."/>
            <person name="Elewa A."/>
            <person name="Iarovenko S."/>
            <person name="Subramanian E."/>
            <person name="Araus A.J."/>
            <person name="Petzold A."/>
            <person name="Susuki M."/>
            <person name="Suzuki K.-i.T."/>
            <person name="Hayashi T."/>
            <person name="Toyoda A."/>
            <person name="Oliveira C."/>
            <person name="Osipova E."/>
            <person name="Leigh N.D."/>
            <person name="Simon A."/>
            <person name="Yun M.H."/>
        </authorList>
    </citation>
    <scope>NUCLEOTIDE SEQUENCE</scope>
    <source>
        <strain evidence="1">20211129_DDA</strain>
        <tissue evidence="1">Liver</tissue>
    </source>
</reference>
<protein>
    <submittedName>
        <fullName evidence="1">Uncharacterized protein</fullName>
    </submittedName>
</protein>
<sequence length="106" mass="11877">MVREKGARRTRMNLLRKPWAGDCVVELEDHQGNIQEIPDVIDAVVDAQVPRTPQIALLGYVRDIPDGGQNLAGMLLLLVKCRIAMCGGGRRVLRKIDWPCDVVYCH</sequence>
<keyword evidence="2" id="KW-1185">Reference proteome</keyword>
<proteinExistence type="predicted"/>
<name>A0AAV7UJJ9_PLEWA</name>
<comment type="caution">
    <text evidence="1">The sequence shown here is derived from an EMBL/GenBank/DDBJ whole genome shotgun (WGS) entry which is preliminary data.</text>
</comment>
<dbReference type="EMBL" id="JANPWB010000005">
    <property type="protein sequence ID" value="KAJ1188781.1"/>
    <property type="molecule type" value="Genomic_DNA"/>
</dbReference>
<accession>A0AAV7UJJ9</accession>
<dbReference type="AlphaFoldDB" id="A0AAV7UJJ9"/>
<gene>
    <name evidence="1" type="ORF">NDU88_005538</name>
</gene>
<evidence type="ECO:0000313" key="1">
    <source>
        <dbReference type="EMBL" id="KAJ1188781.1"/>
    </source>
</evidence>
<evidence type="ECO:0000313" key="2">
    <source>
        <dbReference type="Proteomes" id="UP001066276"/>
    </source>
</evidence>